<dbReference type="GO" id="GO:0000287">
    <property type="term" value="F:magnesium ion binding"/>
    <property type="evidence" value="ECO:0007669"/>
    <property type="project" value="UniProtKB-UniRule"/>
</dbReference>
<evidence type="ECO:0000256" key="7">
    <source>
        <dbReference type="ARBA" id="ARBA00022777"/>
    </source>
</evidence>
<keyword evidence="9 11" id="KW-0460">Magnesium</keyword>
<evidence type="ECO:0000313" key="15">
    <source>
        <dbReference type="Proteomes" id="UP000322327"/>
    </source>
</evidence>
<evidence type="ECO:0000256" key="9">
    <source>
        <dbReference type="ARBA" id="ARBA00022842"/>
    </source>
</evidence>
<feature type="binding site" evidence="11">
    <location>
        <position position="117"/>
    </location>
    <ligand>
        <name>ATP</name>
        <dbReference type="ChEBI" id="CHEBI:30616"/>
    </ligand>
</feature>
<dbReference type="CDD" id="cd01170">
    <property type="entry name" value="THZ_kinase"/>
    <property type="match status" value="1"/>
</dbReference>
<evidence type="ECO:0000256" key="3">
    <source>
        <dbReference type="ARBA" id="ARBA00004868"/>
    </source>
</evidence>
<dbReference type="PRINTS" id="PR01099">
    <property type="entry name" value="HYETHTZKNASE"/>
</dbReference>
<dbReference type="AlphaFoldDB" id="A0A5C8D6N3"/>
<dbReference type="SUPFAM" id="SSF53613">
    <property type="entry name" value="Ribokinase-like"/>
    <property type="match status" value="1"/>
</dbReference>
<dbReference type="UniPathway" id="UPA00060">
    <property type="reaction ID" value="UER00139"/>
</dbReference>
<dbReference type="EMBL" id="SAYI01000021">
    <property type="protein sequence ID" value="TXJ53715.1"/>
    <property type="molecule type" value="Genomic_DNA"/>
</dbReference>
<evidence type="ECO:0000256" key="11">
    <source>
        <dbReference type="HAMAP-Rule" id="MF_00228"/>
    </source>
</evidence>
<evidence type="ECO:0000256" key="8">
    <source>
        <dbReference type="ARBA" id="ARBA00022840"/>
    </source>
</evidence>
<organism evidence="12 17">
    <name type="scientific">Brachyspira aalborgi</name>
    <dbReference type="NCBI Taxonomy" id="29522"/>
    <lineage>
        <taxon>Bacteria</taxon>
        <taxon>Pseudomonadati</taxon>
        <taxon>Spirochaetota</taxon>
        <taxon>Spirochaetia</taxon>
        <taxon>Brachyspirales</taxon>
        <taxon>Brachyspiraceae</taxon>
        <taxon>Brachyspira</taxon>
    </lineage>
</organism>
<comment type="similarity">
    <text evidence="11">Belongs to the Thz kinase family.</text>
</comment>
<dbReference type="Proteomes" id="UP000322327">
    <property type="component" value="Unassembled WGS sequence"/>
</dbReference>
<dbReference type="HAMAP" id="MF_00228">
    <property type="entry name" value="Thz_kinase"/>
    <property type="match status" value="1"/>
</dbReference>
<dbReference type="GO" id="GO:0009228">
    <property type="term" value="P:thiamine biosynthetic process"/>
    <property type="evidence" value="ECO:0007669"/>
    <property type="project" value="UniProtKB-KW"/>
</dbReference>
<evidence type="ECO:0000313" key="14">
    <source>
        <dbReference type="EMBL" id="TXJ53715.1"/>
    </source>
</evidence>
<evidence type="ECO:0000256" key="1">
    <source>
        <dbReference type="ARBA" id="ARBA00001771"/>
    </source>
</evidence>
<dbReference type="GO" id="GO:0009229">
    <property type="term" value="P:thiamine diphosphate biosynthetic process"/>
    <property type="evidence" value="ECO:0007669"/>
    <property type="project" value="UniProtKB-UniRule"/>
</dbReference>
<feature type="binding site" evidence="11">
    <location>
        <position position="197"/>
    </location>
    <ligand>
        <name>substrate</name>
    </ligand>
</feature>
<evidence type="ECO:0000256" key="10">
    <source>
        <dbReference type="ARBA" id="ARBA00022977"/>
    </source>
</evidence>
<evidence type="ECO:0000313" key="16">
    <source>
        <dbReference type="Proteomes" id="UP000324574"/>
    </source>
</evidence>
<comment type="cofactor">
    <cofactor evidence="2 11">
        <name>Mg(2+)</name>
        <dbReference type="ChEBI" id="CHEBI:18420"/>
    </cofactor>
</comment>
<dbReference type="EMBL" id="SAXU01000001">
    <property type="protein sequence ID" value="TXJ20748.1"/>
    <property type="molecule type" value="Genomic_DNA"/>
</dbReference>
<dbReference type="Gene3D" id="3.40.1190.20">
    <property type="match status" value="1"/>
</dbReference>
<name>A0A5C8D6N3_9SPIR</name>
<dbReference type="Pfam" id="PF02110">
    <property type="entry name" value="HK"/>
    <property type="match status" value="1"/>
</dbReference>
<evidence type="ECO:0000256" key="2">
    <source>
        <dbReference type="ARBA" id="ARBA00001946"/>
    </source>
</evidence>
<dbReference type="Proteomes" id="UP000324638">
    <property type="component" value="Unassembled WGS sequence"/>
</dbReference>
<comment type="pathway">
    <text evidence="3 11">Cofactor biosynthesis; thiamine diphosphate biosynthesis; 4-methyl-5-(2-phosphoethyl)-thiazole from 5-(2-hydroxyethyl)-4-methylthiazole: step 1/1.</text>
</comment>
<comment type="caution">
    <text evidence="12">The sequence shown here is derived from an EMBL/GenBank/DDBJ whole genome shotgun (WGS) entry which is preliminary data.</text>
</comment>
<evidence type="ECO:0000313" key="13">
    <source>
        <dbReference type="EMBL" id="TXJ44900.1"/>
    </source>
</evidence>
<keyword evidence="8 11" id="KW-0067">ATP-binding</keyword>
<dbReference type="EC" id="2.7.1.50" evidence="11"/>
<evidence type="ECO:0000256" key="6">
    <source>
        <dbReference type="ARBA" id="ARBA00022741"/>
    </source>
</evidence>
<dbReference type="GO" id="GO:0004417">
    <property type="term" value="F:hydroxyethylthiazole kinase activity"/>
    <property type="evidence" value="ECO:0007669"/>
    <property type="project" value="UniProtKB-UniRule"/>
</dbReference>
<evidence type="ECO:0000313" key="12">
    <source>
        <dbReference type="EMBL" id="TXJ20748.1"/>
    </source>
</evidence>
<reference evidence="15 16" key="1">
    <citation type="journal article" date="1992" name="Lakartidningen">
        <title>[Penicillin V and not amoxicillin is the first choice preparation in acute otitis].</title>
        <authorList>
            <person name="Kamme C."/>
            <person name="Lundgren K."/>
            <person name="Prellner K."/>
        </authorList>
    </citation>
    <scope>NUCLEOTIDE SEQUENCE [LARGE SCALE GENOMIC DNA]</scope>
    <source>
        <strain evidence="12 17">513A</strain>
        <strain evidence="14 15">PC3053II</strain>
        <strain evidence="13 16">PC3714II</strain>
    </source>
</reference>
<evidence type="ECO:0000313" key="17">
    <source>
        <dbReference type="Proteomes" id="UP000324638"/>
    </source>
</evidence>
<keyword evidence="4 11" id="KW-0808">Transferase</keyword>
<dbReference type="Proteomes" id="UP000324574">
    <property type="component" value="Unassembled WGS sequence"/>
</dbReference>
<dbReference type="InterPro" id="IPR000417">
    <property type="entry name" value="Hyethyz_kinase"/>
</dbReference>
<gene>
    <name evidence="11" type="primary">thiM</name>
    <name evidence="13" type="ORF">EPJ70_06930</name>
    <name evidence="14" type="ORF">EPJ76_09860</name>
    <name evidence="12" type="ORF">EPJ79_06315</name>
</gene>
<dbReference type="NCBIfam" id="NF006830">
    <property type="entry name" value="PRK09355.1"/>
    <property type="match status" value="1"/>
</dbReference>
<keyword evidence="5 11" id="KW-0479">Metal-binding</keyword>
<keyword evidence="10 11" id="KW-0784">Thiamine biosynthesis</keyword>
<protein>
    <recommendedName>
        <fullName evidence="11">Hydroxyethylthiazole kinase</fullName>
        <ecNumber evidence="11">2.7.1.50</ecNumber>
    </recommendedName>
    <alternativeName>
        <fullName evidence="11">4-methyl-5-beta-hydroxyethylthiazole kinase</fullName>
        <shortName evidence="11">TH kinase</shortName>
        <shortName evidence="11">Thz kinase</shortName>
    </alternativeName>
</protein>
<dbReference type="RefSeq" id="WP_147526691.1">
    <property type="nucleotide sequence ID" value="NZ_CAUDFA010000091.1"/>
</dbReference>
<keyword evidence="7 11" id="KW-0418">Kinase</keyword>
<sequence>MFKSIFENVKIKHPLVQNITNYVTINDCANIILACGGSPIMAEDENEVSEIASICNGLNINAGNLDDSTVRAMIISGKKANEINNPIVLDPVGAGASKLRAQTNLKLLNEIKFSVIRANASEIKSLASGNMSTKGVDASESDKITEYNLDETIKFVKSFAEKTNSVIAMTGAIDIVSDNQKTYIIRNGHSMMATVTGTGCQLSAMTAAFISANPNRILESAAASVCAMGLAGEIAYNRLTKLDGNSSYRNYIIDAIYNLTPEELDKGAKYEIR</sequence>
<proteinExistence type="inferred from homology"/>
<evidence type="ECO:0000256" key="4">
    <source>
        <dbReference type="ARBA" id="ARBA00022679"/>
    </source>
</evidence>
<dbReference type="EMBL" id="SAYG01000007">
    <property type="protein sequence ID" value="TXJ44900.1"/>
    <property type="molecule type" value="Genomic_DNA"/>
</dbReference>
<dbReference type="PIRSF" id="PIRSF000513">
    <property type="entry name" value="Thz_kinase"/>
    <property type="match status" value="1"/>
</dbReference>
<accession>A0A5C8D6N3</accession>
<dbReference type="GO" id="GO:0005524">
    <property type="term" value="F:ATP binding"/>
    <property type="evidence" value="ECO:0007669"/>
    <property type="project" value="UniProtKB-UniRule"/>
</dbReference>
<keyword evidence="6 11" id="KW-0547">Nucleotide-binding</keyword>
<dbReference type="InterPro" id="IPR029056">
    <property type="entry name" value="Ribokinase-like"/>
</dbReference>
<feature type="binding site" evidence="11">
    <location>
        <position position="41"/>
    </location>
    <ligand>
        <name>substrate</name>
    </ligand>
</feature>
<evidence type="ECO:0000256" key="5">
    <source>
        <dbReference type="ARBA" id="ARBA00022723"/>
    </source>
</evidence>
<reference evidence="12" key="2">
    <citation type="submission" date="2019-01" db="EMBL/GenBank/DDBJ databases">
        <authorList>
            <person name="Thorell K."/>
        </authorList>
    </citation>
    <scope>NUCLEOTIDE SEQUENCE</scope>
    <source>
        <strain evidence="12">513A</strain>
        <strain evidence="14">PC3053II</strain>
        <strain evidence="13">PC3714II</strain>
    </source>
</reference>
<feature type="binding site" evidence="11">
    <location>
        <position position="170"/>
    </location>
    <ligand>
        <name>ATP</name>
        <dbReference type="ChEBI" id="CHEBI:30616"/>
    </ligand>
</feature>
<comment type="function">
    <text evidence="11">Catalyzes the phosphorylation of the hydroxyl group of 4-methyl-5-beta-hydroxyethylthiazole (THZ).</text>
</comment>
<comment type="catalytic activity">
    <reaction evidence="1 11">
        <text>5-(2-hydroxyethyl)-4-methylthiazole + ATP = 4-methyl-5-(2-phosphooxyethyl)-thiazole + ADP + H(+)</text>
        <dbReference type="Rhea" id="RHEA:24212"/>
        <dbReference type="ChEBI" id="CHEBI:15378"/>
        <dbReference type="ChEBI" id="CHEBI:17957"/>
        <dbReference type="ChEBI" id="CHEBI:30616"/>
        <dbReference type="ChEBI" id="CHEBI:58296"/>
        <dbReference type="ChEBI" id="CHEBI:456216"/>
        <dbReference type="EC" id="2.7.1.50"/>
    </reaction>
</comment>